<name>A0AAN6GJR3_9BASI</name>
<evidence type="ECO:0000256" key="1">
    <source>
        <dbReference type="SAM" id="MobiDB-lite"/>
    </source>
</evidence>
<reference evidence="3" key="1">
    <citation type="journal article" date="2023" name="PhytoFront">
        <title>Draft Genome Resources of Seven Strains of Tilletia horrida, Causal Agent of Kernel Smut of Rice.</title>
        <authorList>
            <person name="Khanal S."/>
            <person name="Antony Babu S."/>
            <person name="Zhou X.G."/>
        </authorList>
    </citation>
    <scope>NUCLEOTIDE SEQUENCE</scope>
    <source>
        <strain evidence="3">TX6</strain>
    </source>
</reference>
<evidence type="ECO:0000313" key="4">
    <source>
        <dbReference type="Proteomes" id="UP001176517"/>
    </source>
</evidence>
<keyword evidence="2" id="KW-0732">Signal</keyword>
<sequence>MKFIAPALLLLTSIAVGGAVPIESQADGKRIASANLRPSHLYSIPFGIDSHEKPRAKQATTPKKSAPTVKEGIKTQPLIIVLPHVSLDPSQFEVSH</sequence>
<comment type="caution">
    <text evidence="3">The sequence shown here is derived from an EMBL/GenBank/DDBJ whole genome shotgun (WGS) entry which is preliminary data.</text>
</comment>
<proteinExistence type="predicted"/>
<feature type="region of interest" description="Disordered" evidence="1">
    <location>
        <begin position="46"/>
        <end position="69"/>
    </location>
</feature>
<evidence type="ECO:0000313" key="3">
    <source>
        <dbReference type="EMBL" id="KAK0544694.1"/>
    </source>
</evidence>
<keyword evidence="4" id="KW-1185">Reference proteome</keyword>
<dbReference type="EMBL" id="JAPDMZ010000268">
    <property type="protein sequence ID" value="KAK0544694.1"/>
    <property type="molecule type" value="Genomic_DNA"/>
</dbReference>
<accession>A0AAN6GJR3</accession>
<evidence type="ECO:0000256" key="2">
    <source>
        <dbReference type="SAM" id="SignalP"/>
    </source>
</evidence>
<feature type="chain" id="PRO_5042875708" evidence="2">
    <location>
        <begin position="20"/>
        <end position="96"/>
    </location>
</feature>
<dbReference type="AlphaFoldDB" id="A0AAN6GJR3"/>
<dbReference type="Proteomes" id="UP001176517">
    <property type="component" value="Unassembled WGS sequence"/>
</dbReference>
<gene>
    <name evidence="3" type="ORF">OC846_005967</name>
</gene>
<protein>
    <submittedName>
        <fullName evidence="3">Uncharacterized protein</fullName>
    </submittedName>
</protein>
<organism evidence="3 4">
    <name type="scientific">Tilletia horrida</name>
    <dbReference type="NCBI Taxonomy" id="155126"/>
    <lineage>
        <taxon>Eukaryota</taxon>
        <taxon>Fungi</taxon>
        <taxon>Dikarya</taxon>
        <taxon>Basidiomycota</taxon>
        <taxon>Ustilaginomycotina</taxon>
        <taxon>Exobasidiomycetes</taxon>
        <taxon>Tilletiales</taxon>
        <taxon>Tilletiaceae</taxon>
        <taxon>Tilletia</taxon>
    </lineage>
</organism>
<feature type="signal peptide" evidence="2">
    <location>
        <begin position="1"/>
        <end position="19"/>
    </location>
</feature>